<evidence type="ECO:0000313" key="2">
    <source>
        <dbReference type="EMBL" id="GER91167.1"/>
    </source>
</evidence>
<evidence type="ECO:0000313" key="3">
    <source>
        <dbReference type="Proteomes" id="UP000326912"/>
    </source>
</evidence>
<sequence>MGYVPGPSETTSDGHLLNRMGESIGTFAARSGQRVQRLNIHIRPRGGPHMNKTREGARVTSGEAQTLPLEKAEAVIDTMQQRIALIASVVDLQSRRAAARVREATEDMLAEARQIRDTKRR</sequence>
<reference evidence="2 3" key="1">
    <citation type="submission" date="2019-10" db="EMBL/GenBank/DDBJ databases">
        <title>Dictyobacter vulcani sp. nov., within the class Ktedonobacteria, isolated from soil of volcanic Mt. Zao.</title>
        <authorList>
            <person name="Zheng Y."/>
            <person name="Wang C.M."/>
            <person name="Sakai Y."/>
            <person name="Abe K."/>
            <person name="Yokota A."/>
            <person name="Yabe S."/>
        </authorList>
    </citation>
    <scope>NUCLEOTIDE SEQUENCE [LARGE SCALE GENOMIC DNA]</scope>
    <source>
        <strain evidence="2 3">W12</strain>
    </source>
</reference>
<comment type="caution">
    <text evidence="2">The sequence shown here is derived from an EMBL/GenBank/DDBJ whole genome shotgun (WGS) entry which is preliminary data.</text>
</comment>
<dbReference type="EMBL" id="BKZW01000003">
    <property type="protein sequence ID" value="GER91167.1"/>
    <property type="molecule type" value="Genomic_DNA"/>
</dbReference>
<evidence type="ECO:0000256" key="1">
    <source>
        <dbReference type="SAM" id="MobiDB-lite"/>
    </source>
</evidence>
<protein>
    <submittedName>
        <fullName evidence="2">Uncharacterized protein</fullName>
    </submittedName>
</protein>
<dbReference type="RefSeq" id="WP_151758838.1">
    <property type="nucleotide sequence ID" value="NZ_BKZW01000003.1"/>
</dbReference>
<feature type="region of interest" description="Disordered" evidence="1">
    <location>
        <begin position="43"/>
        <end position="63"/>
    </location>
</feature>
<name>A0A5J4KXA7_9CHLR</name>
<proteinExistence type="predicted"/>
<accession>A0A5J4KXA7</accession>
<dbReference type="AlphaFoldDB" id="A0A5J4KXA7"/>
<gene>
    <name evidence="2" type="ORF">KDW_53290</name>
</gene>
<keyword evidence="3" id="KW-1185">Reference proteome</keyword>
<dbReference type="Proteomes" id="UP000326912">
    <property type="component" value="Unassembled WGS sequence"/>
</dbReference>
<organism evidence="2 3">
    <name type="scientific">Dictyobacter vulcani</name>
    <dbReference type="NCBI Taxonomy" id="2607529"/>
    <lineage>
        <taxon>Bacteria</taxon>
        <taxon>Bacillati</taxon>
        <taxon>Chloroflexota</taxon>
        <taxon>Ktedonobacteria</taxon>
        <taxon>Ktedonobacterales</taxon>
        <taxon>Dictyobacteraceae</taxon>
        <taxon>Dictyobacter</taxon>
    </lineage>
</organism>